<comment type="caution">
    <text evidence="3">The sequence shown here is derived from an EMBL/GenBank/DDBJ whole genome shotgun (WGS) entry which is preliminary data.</text>
</comment>
<dbReference type="InterPro" id="IPR050100">
    <property type="entry name" value="TRAFAC_GTPase_members"/>
</dbReference>
<evidence type="ECO:0000313" key="3">
    <source>
        <dbReference type="EMBL" id="MDV2888030.1"/>
    </source>
</evidence>
<protein>
    <submittedName>
        <fullName evidence="3">Uncharacterized protein</fullName>
    </submittedName>
</protein>
<dbReference type="Gene3D" id="2.40.30.10">
    <property type="entry name" value="Translation factors"/>
    <property type="match status" value="1"/>
</dbReference>
<evidence type="ECO:0000256" key="2">
    <source>
        <dbReference type="ARBA" id="ARBA00023134"/>
    </source>
</evidence>
<dbReference type="GO" id="GO:0005525">
    <property type="term" value="F:GTP binding"/>
    <property type="evidence" value="ECO:0007669"/>
    <property type="project" value="UniProtKB-KW"/>
</dbReference>
<evidence type="ECO:0000313" key="4">
    <source>
        <dbReference type="Proteomes" id="UP001285636"/>
    </source>
</evidence>
<accession>A0AAJ2U5K2</accession>
<name>A0AAJ2U5K2_ALKPS</name>
<keyword evidence="2" id="KW-0342">GTP-binding</keyword>
<dbReference type="InterPro" id="IPR027417">
    <property type="entry name" value="P-loop_NTPase"/>
</dbReference>
<feature type="non-terminal residue" evidence="3">
    <location>
        <position position="1"/>
    </location>
</feature>
<dbReference type="EMBL" id="JAWJAY010000837">
    <property type="protein sequence ID" value="MDV2888030.1"/>
    <property type="molecule type" value="Genomic_DNA"/>
</dbReference>
<proteinExistence type="predicted"/>
<dbReference type="Proteomes" id="UP001285636">
    <property type="component" value="Unassembled WGS sequence"/>
</dbReference>
<dbReference type="AlphaFoldDB" id="A0AAJ2U5K2"/>
<feature type="non-terminal residue" evidence="3">
    <location>
        <position position="86"/>
    </location>
</feature>
<reference evidence="3" key="1">
    <citation type="submission" date="2023-10" db="EMBL/GenBank/DDBJ databases">
        <title>Screening of Alkalihalophilus pseudofirmusBZ-TG-HK211 and Its Alleviation of Salt Stress on Rapeseed Growth.</title>
        <authorList>
            <person name="Zhao B."/>
            <person name="Guo T."/>
        </authorList>
    </citation>
    <scope>NUCLEOTIDE SEQUENCE</scope>
    <source>
        <strain evidence="3">BZ-TG-HK211</strain>
    </source>
</reference>
<organism evidence="3 4">
    <name type="scientific">Alkalihalophilus pseudofirmus</name>
    <name type="common">Bacillus pseudofirmus</name>
    <dbReference type="NCBI Taxonomy" id="79885"/>
    <lineage>
        <taxon>Bacteria</taxon>
        <taxon>Bacillati</taxon>
        <taxon>Bacillota</taxon>
        <taxon>Bacilli</taxon>
        <taxon>Bacillales</taxon>
        <taxon>Bacillaceae</taxon>
        <taxon>Alkalihalophilus</taxon>
    </lineage>
</organism>
<dbReference type="Gene3D" id="3.40.50.300">
    <property type="entry name" value="P-loop containing nucleotide triphosphate hydrolases"/>
    <property type="match status" value="1"/>
</dbReference>
<gene>
    <name evidence="3" type="ORF">RYX45_22975</name>
</gene>
<sequence>LKLTNELNLKSIEAIPVSATEGDNITKKSINTHWFSGKALLPYLESIDIREDKPNKFILPVQRVCHISNKFRGYQGQIETGTISIG</sequence>
<evidence type="ECO:0000256" key="1">
    <source>
        <dbReference type="ARBA" id="ARBA00022741"/>
    </source>
</evidence>
<keyword evidence="1" id="KW-0547">Nucleotide-binding</keyword>
<dbReference type="PANTHER" id="PTHR23115">
    <property type="entry name" value="TRANSLATION FACTOR"/>
    <property type="match status" value="1"/>
</dbReference>